<accession>A0AAV0BRL2</accession>
<feature type="compositionally biased region" description="Low complexity" evidence="1">
    <location>
        <begin position="90"/>
        <end position="102"/>
    </location>
</feature>
<feature type="region of interest" description="Disordered" evidence="1">
    <location>
        <begin position="185"/>
        <end position="224"/>
    </location>
</feature>
<feature type="compositionally biased region" description="Polar residues" evidence="1">
    <location>
        <begin position="208"/>
        <end position="224"/>
    </location>
</feature>
<organism evidence="3 4">
    <name type="scientific">Phakopsora pachyrhizi</name>
    <name type="common">Asian soybean rust disease fungus</name>
    <dbReference type="NCBI Taxonomy" id="170000"/>
    <lineage>
        <taxon>Eukaryota</taxon>
        <taxon>Fungi</taxon>
        <taxon>Dikarya</taxon>
        <taxon>Basidiomycota</taxon>
        <taxon>Pucciniomycotina</taxon>
        <taxon>Pucciniomycetes</taxon>
        <taxon>Pucciniales</taxon>
        <taxon>Phakopsoraceae</taxon>
        <taxon>Phakopsora</taxon>
    </lineage>
</organism>
<feature type="compositionally biased region" description="Polar residues" evidence="1">
    <location>
        <begin position="318"/>
        <end position="331"/>
    </location>
</feature>
<proteinExistence type="predicted"/>
<dbReference type="InterPro" id="IPR018838">
    <property type="entry name" value="ZGRF1-like_N"/>
</dbReference>
<dbReference type="EMBL" id="CALTRL010006065">
    <property type="protein sequence ID" value="CAH7689344.1"/>
    <property type="molecule type" value="Genomic_DNA"/>
</dbReference>
<name>A0AAV0BRL2_PHAPC</name>
<feature type="region of interest" description="Disordered" evidence="1">
    <location>
        <begin position="81"/>
        <end position="105"/>
    </location>
</feature>
<feature type="region of interest" description="Disordered" evidence="1">
    <location>
        <begin position="291"/>
        <end position="337"/>
    </location>
</feature>
<feature type="compositionally biased region" description="Basic and acidic residues" evidence="1">
    <location>
        <begin position="291"/>
        <end position="317"/>
    </location>
</feature>
<comment type="caution">
    <text evidence="3">The sequence shown here is derived from an EMBL/GenBank/DDBJ whole genome shotgun (WGS) entry which is preliminary data.</text>
</comment>
<gene>
    <name evidence="3" type="ORF">PPACK8108_LOCUS24399</name>
</gene>
<dbReference type="Pfam" id="PF10382">
    <property type="entry name" value="ZGRF1-like_N"/>
    <property type="match status" value="1"/>
</dbReference>
<evidence type="ECO:0000313" key="3">
    <source>
        <dbReference type="EMBL" id="CAH7689344.1"/>
    </source>
</evidence>
<feature type="compositionally biased region" description="Polar residues" evidence="1">
    <location>
        <begin position="190"/>
        <end position="200"/>
    </location>
</feature>
<sequence length="353" mass="40470">MDGSTTRRLTSDNKDSLIQDFVVKKYSCMYTPDLQKHKKVWHDGFVKLHHKNSKIYLISEDGHPLAERFLKVSSVRISRCLPNSDRGENSKNSASSSPGSTSTAQFQQQLPDGFELFEDEEIDFDGIEDSEARNLAYLARIEKLDKIEKESVTKVGKWTYQDQVDLQKKKREFLDEQIQIYSSKKAKKTFPSNSTSNDQISSKKDTQINHQTTQADLSSPMTKPLNGNLTKYNNRLSSSFETRPFTSPLMKTNKAFATMAKRPIIEPLEEDHKNRFIKPDKLFDNEEEIKVVSNKTDHSSDVQEQPSERVREGEDMKGSSTRVDMNPSAPSNDKVLTRRGLNIDWKSFCKNKK</sequence>
<dbReference type="Proteomes" id="UP001153365">
    <property type="component" value="Unassembled WGS sequence"/>
</dbReference>
<protein>
    <submittedName>
        <fullName evidence="3">Expressed protein</fullName>
    </submittedName>
</protein>
<keyword evidence="4" id="KW-1185">Reference proteome</keyword>
<evidence type="ECO:0000256" key="1">
    <source>
        <dbReference type="SAM" id="MobiDB-lite"/>
    </source>
</evidence>
<feature type="domain" description="5'-3' DNA helicase ZGRF1-like N-terminal" evidence="2">
    <location>
        <begin position="23"/>
        <end position="73"/>
    </location>
</feature>
<evidence type="ECO:0000313" key="4">
    <source>
        <dbReference type="Proteomes" id="UP001153365"/>
    </source>
</evidence>
<reference evidence="3" key="1">
    <citation type="submission" date="2022-06" db="EMBL/GenBank/DDBJ databases">
        <authorList>
            <consortium name="SYNGENTA / RWTH Aachen University"/>
        </authorList>
    </citation>
    <scope>NUCLEOTIDE SEQUENCE</scope>
</reference>
<evidence type="ECO:0000259" key="2">
    <source>
        <dbReference type="Pfam" id="PF10382"/>
    </source>
</evidence>
<dbReference type="AlphaFoldDB" id="A0AAV0BRL2"/>